<dbReference type="InterPro" id="IPR033985">
    <property type="entry name" value="SusD-like_N"/>
</dbReference>
<feature type="chain" id="PRO_5043482064" evidence="6">
    <location>
        <begin position="22"/>
        <end position="536"/>
    </location>
</feature>
<evidence type="ECO:0000256" key="6">
    <source>
        <dbReference type="SAM" id="SignalP"/>
    </source>
</evidence>
<feature type="signal peptide" evidence="6">
    <location>
        <begin position="1"/>
        <end position="21"/>
    </location>
</feature>
<name>A0AAU8FLN0_9BACT</name>
<evidence type="ECO:0000256" key="5">
    <source>
        <dbReference type="ARBA" id="ARBA00023237"/>
    </source>
</evidence>
<sequence>MKRYRTLCICLALLLIHAACSDFLERDNPTATTDEKWWNLETDLRAALEDIYAGVPSGVIVYNDFYSNARVHLSGASDESVFRANYTDFEVFTLGTATSSSGIPLQQYRNKYRAIRNACRFLENYAKAYVQDPSLKERYAAEARALRAWYHFELFAYFGPVPIVDHSLSPAEQYAARPTQEEMLRFIIAELEAAAAVLPVKYPDSEAYRINKAICYAMECEVYMFVNDYANAAMKAKQVIDQNIYELYHSTDPNIGNYAALFTYTGVVNRERIFFYRTGQRQAFLRLGPKSFGGANSTTSPTAAIVNTYETKQGKTIQELGADSMAIYVRNPNFNNNRDPRFKASILAPGETFLGKVMDPFTTTSVDLIGQTQSTQTGFWIKKWLDARDISNQADGQLDFFIIRYAEILLNYVEALIETGKWQDPDVTRYLNMIRKRAGMPDVDVKRYNTQEKMREFVRRERQVELAFEGQRFYDIRRWKIGEKVLNGTVYGAVDPATGKPVVVEQRKFNPARDYVWPIPLTELNANSKMKQNPNW</sequence>
<dbReference type="AlphaFoldDB" id="A0AAU8FLN0"/>
<dbReference type="InterPro" id="IPR012944">
    <property type="entry name" value="SusD_RagB_dom"/>
</dbReference>
<keyword evidence="4" id="KW-0472">Membrane</keyword>
<evidence type="ECO:0000259" key="8">
    <source>
        <dbReference type="Pfam" id="PF14322"/>
    </source>
</evidence>
<keyword evidence="3 6" id="KW-0732">Signal</keyword>
<dbReference type="InterPro" id="IPR011990">
    <property type="entry name" value="TPR-like_helical_dom_sf"/>
</dbReference>
<dbReference type="RefSeq" id="WP_353720000.1">
    <property type="nucleotide sequence ID" value="NZ_CP159289.1"/>
</dbReference>
<reference evidence="9" key="1">
    <citation type="submission" date="2024-06" db="EMBL/GenBank/DDBJ databases">
        <title>Sequencing and assembly of the genome of Dyadobacter sp. strain 676, a symbiont of Cyamopsis tetragonoloba.</title>
        <authorList>
            <person name="Guro P."/>
            <person name="Sazanova A."/>
            <person name="Kuznetsova I."/>
            <person name="Belimov A."/>
            <person name="Safronova V."/>
        </authorList>
    </citation>
    <scope>NUCLEOTIDE SEQUENCE</scope>
    <source>
        <strain evidence="9">676</strain>
    </source>
</reference>
<dbReference type="GO" id="GO:0009279">
    <property type="term" value="C:cell outer membrane"/>
    <property type="evidence" value="ECO:0007669"/>
    <property type="project" value="UniProtKB-SubCell"/>
</dbReference>
<feature type="domain" description="SusD-like N-terminal" evidence="8">
    <location>
        <begin position="22"/>
        <end position="223"/>
    </location>
</feature>
<comment type="subcellular location">
    <subcellularLocation>
        <location evidence="1">Cell outer membrane</location>
    </subcellularLocation>
</comment>
<dbReference type="Gene3D" id="1.25.40.390">
    <property type="match status" value="1"/>
</dbReference>
<evidence type="ECO:0000256" key="1">
    <source>
        <dbReference type="ARBA" id="ARBA00004442"/>
    </source>
</evidence>
<comment type="similarity">
    <text evidence="2">Belongs to the SusD family.</text>
</comment>
<feature type="domain" description="RagB/SusD" evidence="7">
    <location>
        <begin position="293"/>
        <end position="536"/>
    </location>
</feature>
<organism evidence="9">
    <name type="scientific">Dyadobacter sp. 676</name>
    <dbReference type="NCBI Taxonomy" id="3088362"/>
    <lineage>
        <taxon>Bacteria</taxon>
        <taxon>Pseudomonadati</taxon>
        <taxon>Bacteroidota</taxon>
        <taxon>Cytophagia</taxon>
        <taxon>Cytophagales</taxon>
        <taxon>Spirosomataceae</taxon>
        <taxon>Dyadobacter</taxon>
    </lineage>
</organism>
<evidence type="ECO:0000259" key="7">
    <source>
        <dbReference type="Pfam" id="PF07980"/>
    </source>
</evidence>
<dbReference type="SUPFAM" id="SSF48452">
    <property type="entry name" value="TPR-like"/>
    <property type="match status" value="1"/>
</dbReference>
<evidence type="ECO:0000256" key="2">
    <source>
        <dbReference type="ARBA" id="ARBA00006275"/>
    </source>
</evidence>
<evidence type="ECO:0000256" key="3">
    <source>
        <dbReference type="ARBA" id="ARBA00022729"/>
    </source>
</evidence>
<keyword evidence="5" id="KW-0998">Cell outer membrane</keyword>
<gene>
    <name evidence="9" type="ORF">ABV298_31080</name>
</gene>
<evidence type="ECO:0000313" key="9">
    <source>
        <dbReference type="EMBL" id="XCH24685.1"/>
    </source>
</evidence>
<evidence type="ECO:0000256" key="4">
    <source>
        <dbReference type="ARBA" id="ARBA00023136"/>
    </source>
</evidence>
<dbReference type="Pfam" id="PF14322">
    <property type="entry name" value="SusD-like_3"/>
    <property type="match status" value="1"/>
</dbReference>
<protein>
    <submittedName>
        <fullName evidence="9">RagB/SusD family nutrient uptake outer membrane protein</fullName>
    </submittedName>
</protein>
<dbReference type="EMBL" id="CP159289">
    <property type="protein sequence ID" value="XCH24685.1"/>
    <property type="molecule type" value="Genomic_DNA"/>
</dbReference>
<accession>A0AAU8FLN0</accession>
<dbReference type="Pfam" id="PF07980">
    <property type="entry name" value="SusD_RagB"/>
    <property type="match status" value="1"/>
</dbReference>
<proteinExistence type="inferred from homology"/>